<sequence>MNHNGHLSFLAAAAAVLAATAASAQEPGGMPPLDAMPPQARLAYNLGSAGLLGRMNTYENFNTVQARIALSRAQIEFSRVSGITSGYGDDSDVIVLPFDVMYALPGSGGQSFLRFNGFVNDVSGAGGNPTQLKSSVKRLDVQYMRSPDMDTLWGIGLYVEAVDVDLEHTGGTIDRDSWGIRADYVRKFSPHWGVAARADLNFGTAETRVPVAPGVDYELDQDDTRLYLQGDVVGTYTSRDAGWIPAGWVFHPMISAVYQRTEFDPATTSFGQTVEGTVGDSDDYGWVGASARFESMDFRPGRLAPYFEVGLQHEYVNDLDLFVDDPNILHSVVGLSMNIGRGGRLDFEYGRHDGLEGERKDQAVTVHVGYVF</sequence>
<evidence type="ECO:0000256" key="1">
    <source>
        <dbReference type="SAM" id="SignalP"/>
    </source>
</evidence>
<evidence type="ECO:0000313" key="3">
    <source>
        <dbReference type="Proteomes" id="UP000218023"/>
    </source>
</evidence>
<gene>
    <name evidence="2" type="ORF">CK240_15085</name>
</gene>
<dbReference type="InterPro" id="IPR006315">
    <property type="entry name" value="OM_autotransptr_brl_dom"/>
</dbReference>
<feature type="signal peptide" evidence="1">
    <location>
        <begin position="1"/>
        <end position="24"/>
    </location>
</feature>
<dbReference type="RefSeq" id="WP_095641159.1">
    <property type="nucleotide sequence ID" value="NZ_NSJZ01000019.1"/>
</dbReference>
<evidence type="ECO:0000313" key="2">
    <source>
        <dbReference type="EMBL" id="PAU96159.1"/>
    </source>
</evidence>
<dbReference type="OrthoDB" id="6193670at2"/>
<proteinExistence type="predicted"/>
<evidence type="ECO:0008006" key="4">
    <source>
        <dbReference type="Google" id="ProtNLM"/>
    </source>
</evidence>
<dbReference type="SUPFAM" id="SSF103515">
    <property type="entry name" value="Autotransporter"/>
    <property type="match status" value="1"/>
</dbReference>
<keyword evidence="1" id="KW-0732">Signal</keyword>
<feature type="chain" id="PRO_5012810319" description="Autotransporter domain-containing protein" evidence="1">
    <location>
        <begin position="25"/>
        <end position="372"/>
    </location>
</feature>
<dbReference type="InterPro" id="IPR036709">
    <property type="entry name" value="Autotransporte_beta_dom_sf"/>
</dbReference>
<organism evidence="2 3">
    <name type="scientific">Paracoccus salipaludis</name>
    <dbReference type="NCBI Taxonomy" id="2032623"/>
    <lineage>
        <taxon>Bacteria</taxon>
        <taxon>Pseudomonadati</taxon>
        <taxon>Pseudomonadota</taxon>
        <taxon>Alphaproteobacteria</taxon>
        <taxon>Rhodobacterales</taxon>
        <taxon>Paracoccaceae</taxon>
        <taxon>Paracoccus</taxon>
    </lineage>
</organism>
<comment type="caution">
    <text evidence="2">The sequence shown here is derived from an EMBL/GenBank/DDBJ whole genome shotgun (WGS) entry which is preliminary data.</text>
</comment>
<dbReference type="AlphaFoldDB" id="A0A2A2GGZ7"/>
<dbReference type="Proteomes" id="UP000218023">
    <property type="component" value="Unassembled WGS sequence"/>
</dbReference>
<reference evidence="2 3" key="1">
    <citation type="submission" date="2017-09" db="EMBL/GenBank/DDBJ databases">
        <title>Paracoccus alkalisoli sp. nov., isolated from saline alkaline soil.</title>
        <authorList>
            <person name="Dong X."/>
            <person name="Zhang G."/>
        </authorList>
    </citation>
    <scope>NUCLEOTIDE SEQUENCE [LARGE SCALE GENOMIC DNA]</scope>
    <source>
        <strain evidence="2 3">WN007</strain>
    </source>
</reference>
<keyword evidence="3" id="KW-1185">Reference proteome</keyword>
<name>A0A2A2GGZ7_9RHOB</name>
<dbReference type="GO" id="GO:0019867">
    <property type="term" value="C:outer membrane"/>
    <property type="evidence" value="ECO:0007669"/>
    <property type="project" value="InterPro"/>
</dbReference>
<dbReference type="Gene3D" id="2.40.128.130">
    <property type="entry name" value="Autotransporter beta-domain"/>
    <property type="match status" value="1"/>
</dbReference>
<dbReference type="EMBL" id="NSJZ01000019">
    <property type="protein sequence ID" value="PAU96159.1"/>
    <property type="molecule type" value="Genomic_DNA"/>
</dbReference>
<protein>
    <recommendedName>
        <fullName evidence="4">Autotransporter domain-containing protein</fullName>
    </recommendedName>
</protein>
<dbReference type="NCBIfam" id="TIGR01414">
    <property type="entry name" value="autotrans_barl"/>
    <property type="match status" value="1"/>
</dbReference>
<accession>A0A2A2GGZ7</accession>